<accession>A0AC35TI23</accession>
<dbReference type="Proteomes" id="UP000095286">
    <property type="component" value="Unplaced"/>
</dbReference>
<name>A0AC35TI23_9BILA</name>
<protein>
    <submittedName>
        <fullName evidence="2">CUGBP Elav-like family member 2</fullName>
    </submittedName>
</protein>
<organism evidence="1 2">
    <name type="scientific">Rhabditophanes sp. KR3021</name>
    <dbReference type="NCBI Taxonomy" id="114890"/>
    <lineage>
        <taxon>Eukaryota</taxon>
        <taxon>Metazoa</taxon>
        <taxon>Ecdysozoa</taxon>
        <taxon>Nematoda</taxon>
        <taxon>Chromadorea</taxon>
        <taxon>Rhabditida</taxon>
        <taxon>Tylenchina</taxon>
        <taxon>Panagrolaimomorpha</taxon>
        <taxon>Strongyloidoidea</taxon>
        <taxon>Alloionematidae</taxon>
        <taxon>Rhabditophanes</taxon>
    </lineage>
</organism>
<reference evidence="2" key="1">
    <citation type="submission" date="2016-11" db="UniProtKB">
        <authorList>
            <consortium name="WormBaseParasite"/>
        </authorList>
    </citation>
    <scope>IDENTIFICATION</scope>
    <source>
        <strain evidence="2">KR3021</strain>
    </source>
</reference>
<dbReference type="WBParaSite" id="RSKR_0000077300.1">
    <property type="protein sequence ID" value="RSKR_0000077300.1"/>
    <property type="gene ID" value="RSKR_0000077300"/>
</dbReference>
<evidence type="ECO:0000313" key="2">
    <source>
        <dbReference type="WBParaSite" id="RSKR_0000077300.1"/>
    </source>
</evidence>
<evidence type="ECO:0000313" key="1">
    <source>
        <dbReference type="Proteomes" id="UP000095286"/>
    </source>
</evidence>
<proteinExistence type="predicted"/>
<sequence length="492" mass="53751">MNGNILTNDEISNTNGEVVCEDNSNNNVTSSVEERVPDADHIKMFVGQVPKEWNETECKCVFEEFGEIYQINVLRDKASQQSRGCCFVTYYTRSAALAAQNLLHNIKKLPGMQYPVQMRPADGDNRNDRKIFIGMIPKQLEASDIKEHFKKFGTIEDASILKDNNGNSRGCCFVTYGTRAFAAEAIKVMNGAKLQESGTAIVVKFADAQKDKQKAVKRGASEVDSVSMGAPVFKMSNQELLNKMNMNNMMPQMMLANQFNNMAAQQSLYNNPLMVAAAASVQPNLFSAAYNVLGLVDQGNGNISPPSTASPNLNSMLNSGQFNGFPMGLNNQINPMLLNSANQLLMSGGLGQFGGFPNMNNFAKNFLNQGQPKEVAGSTNKGDDGCNLFIYHLPQEFTDENLVAIFSKFGNLVSAKVFVDKTTNLSKCFGFASYDTAVSAQKAIAGMNGFQIGNKKLKVQLKNQRMMQNQGKGARTGNSQNGIPDHISVGFQ</sequence>